<comment type="caution">
    <text evidence="4">The sequence shown here is derived from an EMBL/GenBank/DDBJ whole genome shotgun (WGS) entry which is preliminary data.</text>
</comment>
<dbReference type="Gene3D" id="3.90.79.10">
    <property type="entry name" value="Nucleoside Triphosphate Pyrophosphohydrolase"/>
    <property type="match status" value="1"/>
</dbReference>
<evidence type="ECO:0000256" key="1">
    <source>
        <dbReference type="ARBA" id="ARBA00022801"/>
    </source>
</evidence>
<dbReference type="AlphaFoldDB" id="A0A371P834"/>
<feature type="domain" description="Nudix hydrolase" evidence="3">
    <location>
        <begin position="20"/>
        <end position="164"/>
    </location>
</feature>
<proteinExistence type="inferred from homology"/>
<sequence length="167" mass="19287">MFRRIAIHIFFDRWRIFLNPKIMKVVAYITRTVPGNPESIQLLVNVHTDLPEAGIQVPAGTIEAGETAEVAVIREVYEETGLNEATIIAKITEYDYFYEPRKEIHQRNVFLLSLNEKPKDEWETTEVTPSGHIIKLRHYWIDINSEIELAVGQGDFIHVIESLVNNE</sequence>
<dbReference type="SUPFAM" id="SSF55811">
    <property type="entry name" value="Nudix"/>
    <property type="match status" value="1"/>
</dbReference>
<dbReference type="InterPro" id="IPR020476">
    <property type="entry name" value="Nudix_hydrolase"/>
</dbReference>
<dbReference type="CDD" id="cd04663">
    <property type="entry name" value="NUDIX_Hydrolase"/>
    <property type="match status" value="1"/>
</dbReference>
<dbReference type="PROSITE" id="PS51462">
    <property type="entry name" value="NUDIX"/>
    <property type="match status" value="1"/>
</dbReference>
<organism evidence="4 5">
    <name type="scientific">Paenibacillus paeoniae</name>
    <dbReference type="NCBI Taxonomy" id="2292705"/>
    <lineage>
        <taxon>Bacteria</taxon>
        <taxon>Bacillati</taxon>
        <taxon>Bacillota</taxon>
        <taxon>Bacilli</taxon>
        <taxon>Bacillales</taxon>
        <taxon>Paenibacillaceae</taxon>
        <taxon>Paenibacillus</taxon>
    </lineage>
</organism>
<dbReference type="Pfam" id="PF00293">
    <property type="entry name" value="NUDIX"/>
    <property type="match status" value="1"/>
</dbReference>
<reference evidence="4 5" key="1">
    <citation type="submission" date="2018-08" db="EMBL/GenBank/DDBJ databases">
        <title>Paenibacillus sp. M4BSY-1, whole genome shotgun sequence.</title>
        <authorList>
            <person name="Tuo L."/>
        </authorList>
    </citation>
    <scope>NUCLEOTIDE SEQUENCE [LARGE SCALE GENOMIC DNA]</scope>
    <source>
        <strain evidence="4 5">M4BSY-1</strain>
    </source>
</reference>
<protein>
    <submittedName>
        <fullName evidence="4">NUDIX domain-containing protein</fullName>
    </submittedName>
</protein>
<dbReference type="Proteomes" id="UP000261905">
    <property type="component" value="Unassembled WGS sequence"/>
</dbReference>
<dbReference type="OrthoDB" id="2661124at2"/>
<accession>A0A371P834</accession>
<dbReference type="InterPro" id="IPR000086">
    <property type="entry name" value="NUDIX_hydrolase_dom"/>
</dbReference>
<dbReference type="EMBL" id="QUBQ01000005">
    <property type="protein sequence ID" value="REK71616.1"/>
    <property type="molecule type" value="Genomic_DNA"/>
</dbReference>
<dbReference type="PRINTS" id="PR00502">
    <property type="entry name" value="NUDIXFAMILY"/>
</dbReference>
<dbReference type="InterPro" id="IPR020084">
    <property type="entry name" value="NUDIX_hydrolase_CS"/>
</dbReference>
<comment type="similarity">
    <text evidence="2">Belongs to the Nudix hydrolase family.</text>
</comment>
<keyword evidence="1 2" id="KW-0378">Hydrolase</keyword>
<evidence type="ECO:0000259" key="3">
    <source>
        <dbReference type="PROSITE" id="PS51462"/>
    </source>
</evidence>
<gene>
    <name evidence="4" type="ORF">DX130_21760</name>
</gene>
<dbReference type="PROSITE" id="PS00893">
    <property type="entry name" value="NUDIX_BOX"/>
    <property type="match status" value="1"/>
</dbReference>
<evidence type="ECO:0000313" key="4">
    <source>
        <dbReference type="EMBL" id="REK71616.1"/>
    </source>
</evidence>
<dbReference type="InterPro" id="IPR015797">
    <property type="entry name" value="NUDIX_hydrolase-like_dom_sf"/>
</dbReference>
<evidence type="ECO:0000256" key="2">
    <source>
        <dbReference type="RuleBase" id="RU003476"/>
    </source>
</evidence>
<dbReference type="GO" id="GO:0016787">
    <property type="term" value="F:hydrolase activity"/>
    <property type="evidence" value="ECO:0007669"/>
    <property type="project" value="UniProtKB-KW"/>
</dbReference>
<evidence type="ECO:0000313" key="5">
    <source>
        <dbReference type="Proteomes" id="UP000261905"/>
    </source>
</evidence>
<keyword evidence="5" id="KW-1185">Reference proteome</keyword>
<name>A0A371P834_9BACL</name>